<feature type="domain" description="S-adenosylmethionine-dependent methyltransferase Rv2258c-like winged HTH" evidence="2">
    <location>
        <begin position="35"/>
        <end position="104"/>
    </location>
</feature>
<dbReference type="Gene3D" id="3.40.50.150">
    <property type="entry name" value="Vaccinia Virus protein VP39"/>
    <property type="match status" value="1"/>
</dbReference>
<dbReference type="InterPro" id="IPR041698">
    <property type="entry name" value="Methyltransf_25"/>
</dbReference>
<dbReference type="PANTHER" id="PTHR45128">
    <property type="entry name" value="METHYLTRANSFERASE TYPE 11"/>
    <property type="match status" value="1"/>
</dbReference>
<evidence type="ECO:0000313" key="3">
    <source>
        <dbReference type="EMBL" id="CAA9329345.1"/>
    </source>
</evidence>
<reference evidence="3" key="1">
    <citation type="submission" date="2020-02" db="EMBL/GenBank/DDBJ databases">
        <authorList>
            <person name="Meier V. D."/>
        </authorList>
    </citation>
    <scope>NUCLEOTIDE SEQUENCE</scope>
    <source>
        <strain evidence="3">AVDCRST_MAG34</strain>
    </source>
</reference>
<dbReference type="SUPFAM" id="SSF53335">
    <property type="entry name" value="S-adenosyl-L-methionine-dependent methyltransferases"/>
    <property type="match status" value="1"/>
</dbReference>
<dbReference type="AlphaFoldDB" id="A0A6J4LCX6"/>
<dbReference type="InterPro" id="IPR048711">
    <property type="entry name" value="WHD_Rv2258c"/>
</dbReference>
<dbReference type="InterPro" id="IPR036390">
    <property type="entry name" value="WH_DNA-bd_sf"/>
</dbReference>
<dbReference type="SUPFAM" id="SSF46785">
    <property type="entry name" value="Winged helix' DNA-binding domain"/>
    <property type="match status" value="1"/>
</dbReference>
<organism evidence="3">
    <name type="scientific">uncultured Nocardioidaceae bacterium</name>
    <dbReference type="NCBI Taxonomy" id="253824"/>
    <lineage>
        <taxon>Bacteria</taxon>
        <taxon>Bacillati</taxon>
        <taxon>Actinomycetota</taxon>
        <taxon>Actinomycetes</taxon>
        <taxon>Propionibacteriales</taxon>
        <taxon>Nocardioidaceae</taxon>
        <taxon>environmental samples</taxon>
    </lineage>
</organism>
<dbReference type="PANTHER" id="PTHR45128:SF2">
    <property type="entry name" value="METHYLTRANSFERASE DOMAIN-CONTAINING PROTEIN"/>
    <property type="match status" value="1"/>
</dbReference>
<name>A0A6J4LCX6_9ACTN</name>
<dbReference type="InterPro" id="IPR053173">
    <property type="entry name" value="SAM-binding_MTase"/>
</dbReference>
<dbReference type="InterPro" id="IPR029063">
    <property type="entry name" value="SAM-dependent_MTases_sf"/>
</dbReference>
<feature type="domain" description="Methyltransferase" evidence="1">
    <location>
        <begin position="185"/>
        <end position="279"/>
    </location>
</feature>
<evidence type="ECO:0000259" key="2">
    <source>
        <dbReference type="Pfam" id="PF21320"/>
    </source>
</evidence>
<sequence>MSTTVVGKPKALTAEEFAERMLGSVLGFMEVFGVYLGDRLGWYAALRAQGPMTSTELAAATGTHERYAREWLEQQAVSGILLAEGADAWGRRFTLPEAVAEVLTDESSLAFMAPAGRMLVAACANPSALLDAYRTGGGVSWEQLGLAAGEAQAAMNRPWFEQRLPAALQGTPHLDRALSGRGARVAEVGFGGGWASISIARTYPGLRVDGFEVDAASVEMATRNAEAAGVTDRVSFHLVGGAEIGEQAAYDAVFAFECVHDMPHPVEVLAAMRRAARPGAPVVVMDEAVKETFTAPGDELERMMYGFSLAVCLPDGMSSPGSSGTGTVMRPSVLEGYARRAGYDHLDVLPIEDFGFFRFYQLHQ</sequence>
<accession>A0A6J4LCX6</accession>
<dbReference type="CDD" id="cd02440">
    <property type="entry name" value="AdoMet_MTases"/>
    <property type="match status" value="1"/>
</dbReference>
<proteinExistence type="predicted"/>
<evidence type="ECO:0000259" key="1">
    <source>
        <dbReference type="Pfam" id="PF13649"/>
    </source>
</evidence>
<dbReference type="Pfam" id="PF21320">
    <property type="entry name" value="WHD_Rv2258c"/>
    <property type="match status" value="1"/>
</dbReference>
<protein>
    <submittedName>
        <fullName evidence="3">Bll2645 protein</fullName>
    </submittedName>
</protein>
<gene>
    <name evidence="3" type="ORF">AVDCRST_MAG34-169</name>
</gene>
<dbReference type="EMBL" id="CADCUI010000006">
    <property type="protein sequence ID" value="CAA9329345.1"/>
    <property type="molecule type" value="Genomic_DNA"/>
</dbReference>
<dbReference type="Pfam" id="PF13649">
    <property type="entry name" value="Methyltransf_25"/>
    <property type="match status" value="1"/>
</dbReference>